<evidence type="ECO:0000256" key="1">
    <source>
        <dbReference type="ARBA" id="ARBA00022801"/>
    </source>
</evidence>
<accession>A0AAU7XFQ5</accession>
<dbReference type="PANTHER" id="PTHR43546">
    <property type="entry name" value="UPF0173 METAL-DEPENDENT HYDROLASE MJ1163-RELATED"/>
    <property type="match status" value="1"/>
</dbReference>
<dbReference type="EMBL" id="CP158568">
    <property type="protein sequence ID" value="XBY45661.1"/>
    <property type="molecule type" value="Genomic_DNA"/>
</dbReference>
<name>A0AAU7XFQ5_9HYPH</name>
<dbReference type="NCBIfam" id="NF001911">
    <property type="entry name" value="PRK00685.1"/>
    <property type="match status" value="1"/>
</dbReference>
<reference evidence="4" key="1">
    <citation type="submission" date="2024-06" db="EMBL/GenBank/DDBJ databases">
        <title>Methylostella associata gen. nov., sp. nov., a novel Ancalomicrobiaceae-affiliated facultatively methylotrophic bacteria that feed on methanotrophs of the genus Methylococcus.</title>
        <authorList>
            <person name="Saltykova V."/>
            <person name="Danilova O.V."/>
            <person name="Oshkin I.Y."/>
            <person name="Belova S.E."/>
            <person name="Pimenov N.V."/>
            <person name="Dedysh S.N."/>
        </authorList>
    </citation>
    <scope>NUCLEOTIDE SEQUENCE</scope>
    <source>
        <strain evidence="4">S20</strain>
    </source>
</reference>
<dbReference type="PANTHER" id="PTHR43546:SF3">
    <property type="entry name" value="UPF0173 METAL-DEPENDENT HYDROLASE MJ1163"/>
    <property type="match status" value="1"/>
</dbReference>
<organism evidence="4">
    <name type="scientific">Methyloraptor flagellatus</name>
    <dbReference type="NCBI Taxonomy" id="3162530"/>
    <lineage>
        <taxon>Bacteria</taxon>
        <taxon>Pseudomonadati</taxon>
        <taxon>Pseudomonadota</taxon>
        <taxon>Alphaproteobacteria</taxon>
        <taxon>Hyphomicrobiales</taxon>
        <taxon>Ancalomicrobiaceae</taxon>
        <taxon>Methyloraptor</taxon>
    </lineage>
</organism>
<dbReference type="AlphaFoldDB" id="A0AAU7XFQ5"/>
<gene>
    <name evidence="4" type="ORF">ABS361_05145</name>
</gene>
<evidence type="ECO:0000256" key="2">
    <source>
        <dbReference type="HAMAP-Rule" id="MF_00457"/>
    </source>
</evidence>
<dbReference type="Pfam" id="PF12706">
    <property type="entry name" value="Lactamase_B_2"/>
    <property type="match status" value="1"/>
</dbReference>
<dbReference type="SMART" id="SM00849">
    <property type="entry name" value="Lactamase_B"/>
    <property type="match status" value="1"/>
</dbReference>
<dbReference type="HAMAP" id="MF_00457">
    <property type="entry name" value="UPF0173"/>
    <property type="match status" value="1"/>
</dbReference>
<protein>
    <recommendedName>
        <fullName evidence="2">UPF0173 metal-dependent hydrolase ABS361_05145</fullName>
    </recommendedName>
</protein>
<keyword evidence="1 2" id="KW-0378">Hydrolase</keyword>
<feature type="domain" description="Metallo-beta-lactamase" evidence="3">
    <location>
        <begin position="7"/>
        <end position="203"/>
    </location>
</feature>
<sequence length="240" mass="25189">MKITWYGHSTFRIEIPAENDKGKVEILLDPFLNGNPKAPVTIEEAAAGLDHIIVSHGHDDHIGDLLPLARASGATVTANWEIAMFANSNGIEAINPMNSGGTVDLGAFKVSLTTAHHSSAKSNGDGTFAYLGNPHGIVIAAPGQPTLYYAGDTDIFGDMALIAELYQPTIGILPIGDRFTMGAKSAALAARRFFKFTDVVPCHYMTFGLLDQTPDAFVAAMEGSGVAVHAPAPGGTVEIG</sequence>
<evidence type="ECO:0000313" key="4">
    <source>
        <dbReference type="EMBL" id="XBY45661.1"/>
    </source>
</evidence>
<evidence type="ECO:0000259" key="3">
    <source>
        <dbReference type="SMART" id="SM00849"/>
    </source>
</evidence>
<dbReference type="InterPro" id="IPR022877">
    <property type="entry name" value="UPF0173"/>
</dbReference>
<dbReference type="InterPro" id="IPR036866">
    <property type="entry name" value="RibonucZ/Hydroxyglut_hydro"/>
</dbReference>
<dbReference type="KEGG" id="mflg:ABS361_05145"/>
<dbReference type="GO" id="GO:0016787">
    <property type="term" value="F:hydrolase activity"/>
    <property type="evidence" value="ECO:0007669"/>
    <property type="project" value="UniProtKB-UniRule"/>
</dbReference>
<proteinExistence type="inferred from homology"/>
<dbReference type="InterPro" id="IPR050114">
    <property type="entry name" value="UPF0173_UPF0282_UlaG_hydrolase"/>
</dbReference>
<dbReference type="RefSeq" id="WP_407050754.1">
    <property type="nucleotide sequence ID" value="NZ_CP158568.1"/>
</dbReference>
<dbReference type="Gene3D" id="3.60.15.10">
    <property type="entry name" value="Ribonuclease Z/Hydroxyacylglutathione hydrolase-like"/>
    <property type="match status" value="1"/>
</dbReference>
<dbReference type="InterPro" id="IPR001279">
    <property type="entry name" value="Metallo-B-lactamas"/>
</dbReference>
<dbReference type="SUPFAM" id="SSF56281">
    <property type="entry name" value="Metallo-hydrolase/oxidoreductase"/>
    <property type="match status" value="1"/>
</dbReference>
<comment type="similarity">
    <text evidence="2">Belongs to the UPF0173 family.</text>
</comment>